<dbReference type="GO" id="GO:2000812">
    <property type="term" value="P:regulation of barbed-end actin filament capping"/>
    <property type="evidence" value="ECO:0007669"/>
    <property type="project" value="TreeGrafter"/>
</dbReference>
<keyword evidence="1" id="KW-0677">Repeat</keyword>
<dbReference type="SUPFAM" id="SSF48403">
    <property type="entry name" value="Ankyrin repeat"/>
    <property type="match status" value="1"/>
</dbReference>
<organism evidence="4 5">
    <name type="scientific">Vannielia litorea</name>
    <dbReference type="NCBI Taxonomy" id="1217970"/>
    <lineage>
        <taxon>Bacteria</taxon>
        <taxon>Pseudomonadati</taxon>
        <taxon>Pseudomonadota</taxon>
        <taxon>Alphaproteobacteria</taxon>
        <taxon>Rhodobacterales</taxon>
        <taxon>Paracoccaceae</taxon>
        <taxon>Vannielia</taxon>
    </lineage>
</organism>
<dbReference type="PANTHER" id="PTHR24189:SF50">
    <property type="entry name" value="ANKYRIN REPEAT AND SOCS BOX PROTEIN 2"/>
    <property type="match status" value="1"/>
</dbReference>
<protein>
    <submittedName>
        <fullName evidence="4">Ankyrin repeat-containing protein</fullName>
    </submittedName>
</protein>
<keyword evidence="5" id="KW-1185">Reference proteome</keyword>
<dbReference type="InterPro" id="IPR002110">
    <property type="entry name" value="Ankyrin_rpt"/>
</dbReference>
<accession>A0A1N6IC43</accession>
<dbReference type="SMART" id="SM00248">
    <property type="entry name" value="ANK"/>
    <property type="match status" value="5"/>
</dbReference>
<dbReference type="InterPro" id="IPR050745">
    <property type="entry name" value="Multifunctional_regulatory"/>
</dbReference>
<evidence type="ECO:0000313" key="5">
    <source>
        <dbReference type="Proteomes" id="UP000184932"/>
    </source>
</evidence>
<evidence type="ECO:0000256" key="2">
    <source>
        <dbReference type="ARBA" id="ARBA00023043"/>
    </source>
</evidence>
<reference evidence="5" key="1">
    <citation type="submission" date="2016-11" db="EMBL/GenBank/DDBJ databases">
        <authorList>
            <person name="Varghese N."/>
            <person name="Submissions S."/>
        </authorList>
    </citation>
    <scope>NUCLEOTIDE SEQUENCE [LARGE SCALE GENOMIC DNA]</scope>
    <source>
        <strain evidence="5">DSM 29440</strain>
    </source>
</reference>
<dbReference type="Gene3D" id="1.25.40.20">
    <property type="entry name" value="Ankyrin repeat-containing domain"/>
    <property type="match status" value="3"/>
</dbReference>
<dbReference type="PANTHER" id="PTHR24189">
    <property type="entry name" value="MYOTROPHIN"/>
    <property type="match status" value="1"/>
</dbReference>
<feature type="repeat" description="ANK" evidence="3">
    <location>
        <begin position="242"/>
        <end position="270"/>
    </location>
</feature>
<keyword evidence="2 3" id="KW-0040">ANK repeat</keyword>
<dbReference type="EMBL" id="FSRL01000002">
    <property type="protein sequence ID" value="SIO29541.1"/>
    <property type="molecule type" value="Genomic_DNA"/>
</dbReference>
<dbReference type="PROSITE" id="PS50297">
    <property type="entry name" value="ANK_REP_REGION"/>
    <property type="match status" value="1"/>
</dbReference>
<dbReference type="AlphaFoldDB" id="A0A1N6IC43"/>
<name>A0A1N6IC43_9RHOB</name>
<dbReference type="Proteomes" id="UP000184932">
    <property type="component" value="Unassembled WGS sequence"/>
</dbReference>
<proteinExistence type="predicted"/>
<dbReference type="InterPro" id="IPR036770">
    <property type="entry name" value="Ankyrin_rpt-contain_sf"/>
</dbReference>
<evidence type="ECO:0000256" key="3">
    <source>
        <dbReference type="PROSITE-ProRule" id="PRU00023"/>
    </source>
</evidence>
<dbReference type="OrthoDB" id="928522at2"/>
<evidence type="ECO:0000256" key="1">
    <source>
        <dbReference type="ARBA" id="ARBA00022737"/>
    </source>
</evidence>
<evidence type="ECO:0000313" key="4">
    <source>
        <dbReference type="EMBL" id="SIO29541.1"/>
    </source>
</evidence>
<dbReference type="Pfam" id="PF12796">
    <property type="entry name" value="Ank_2"/>
    <property type="match status" value="1"/>
</dbReference>
<dbReference type="PROSITE" id="PS50088">
    <property type="entry name" value="ANK_REPEAT"/>
    <property type="match status" value="1"/>
</dbReference>
<dbReference type="GO" id="GO:0005737">
    <property type="term" value="C:cytoplasm"/>
    <property type="evidence" value="ECO:0007669"/>
    <property type="project" value="TreeGrafter"/>
</dbReference>
<dbReference type="STRING" id="1217970.SAMN05444002_3679"/>
<dbReference type="RefSeq" id="WP_074257851.1">
    <property type="nucleotide sequence ID" value="NZ_FSRL01000002.1"/>
</dbReference>
<gene>
    <name evidence="4" type="ORF">SAMN05444002_3679</name>
</gene>
<sequence>MTSEIDRFRRAAKRLKKAHAAGAPEARARAAAQLPPDRLAPLRHVDALHVIAREADAESWPRLKTRLELKAASPEQRLRRLREALENGFHWAVREVLALDPALARADLGIAAALYDRAAVQAALAADPGVATAQVAGAPPLCHLAFSRHIHGDGQEADMLALAEVLRAHGADVNAGKPEPGGSGHMLSPLYGAIGHGNNMALGRWLLAQGANPNDGESLYHATELGHHEGLEMLLAAGARNDGTNALLRALDFNDHEAVRMLLDAGADPNEGVADHPSGEVMTTASALHQCARRRCDARMARLLIGAGASLTARWDGRSPYATARVFGNDAVAEVIAAAGGAGPLEPSDALLAEAAQGRVPAGRVDPERLTPETRALIRNIIHLPGALAWTRALVAIGMEWDRPDSQRVPPVQVAGWEGLPEIMGYLLSLGPDLGHVNGYGGDLLGTILHGAANAPDRATRDHAACARLALEAGLPLYRGYLLFTGSEEIAEMLADHAEAHPDRVVDNL</sequence>